<dbReference type="InterPro" id="IPR011429">
    <property type="entry name" value="Cyt_c_Planctomycete-type"/>
</dbReference>
<organism evidence="2">
    <name type="scientific">marine metagenome</name>
    <dbReference type="NCBI Taxonomy" id="408172"/>
    <lineage>
        <taxon>unclassified sequences</taxon>
        <taxon>metagenomes</taxon>
        <taxon>ecological metagenomes</taxon>
    </lineage>
</organism>
<evidence type="ECO:0000313" key="2">
    <source>
        <dbReference type="EMBL" id="SVC26845.1"/>
    </source>
</evidence>
<sequence>MLKRTIFGRVFVLSVGILALSMIGNLIDEPTTVVAQSQTAVPDYNSEIRPILSRACFSCHGPNERARQADLRLDTDAFHETHVVPGDADASTLFQRLVTDETIGRMPPVSTGRSLSDAEIETVRRW</sequence>
<name>A0A382KTE6_9ZZZZ</name>
<dbReference type="SUPFAM" id="SSF46626">
    <property type="entry name" value="Cytochrome c"/>
    <property type="match status" value="1"/>
</dbReference>
<dbReference type="EMBL" id="UINC01082250">
    <property type="protein sequence ID" value="SVC26845.1"/>
    <property type="molecule type" value="Genomic_DNA"/>
</dbReference>
<dbReference type="GO" id="GO:0020037">
    <property type="term" value="F:heme binding"/>
    <property type="evidence" value="ECO:0007669"/>
    <property type="project" value="InterPro"/>
</dbReference>
<feature type="non-terminal residue" evidence="2">
    <location>
        <position position="126"/>
    </location>
</feature>
<dbReference type="Gene3D" id="1.10.760.10">
    <property type="entry name" value="Cytochrome c-like domain"/>
    <property type="match status" value="1"/>
</dbReference>
<gene>
    <name evidence="2" type="ORF">METZ01_LOCUS279699</name>
</gene>
<dbReference type="Pfam" id="PF07635">
    <property type="entry name" value="PSCyt1"/>
    <property type="match status" value="1"/>
</dbReference>
<evidence type="ECO:0000259" key="1">
    <source>
        <dbReference type="Pfam" id="PF07635"/>
    </source>
</evidence>
<dbReference type="GO" id="GO:0009055">
    <property type="term" value="F:electron transfer activity"/>
    <property type="evidence" value="ECO:0007669"/>
    <property type="project" value="InterPro"/>
</dbReference>
<reference evidence="2" key="1">
    <citation type="submission" date="2018-05" db="EMBL/GenBank/DDBJ databases">
        <authorList>
            <person name="Lanie J.A."/>
            <person name="Ng W.-L."/>
            <person name="Kazmierczak K.M."/>
            <person name="Andrzejewski T.M."/>
            <person name="Davidsen T.M."/>
            <person name="Wayne K.J."/>
            <person name="Tettelin H."/>
            <person name="Glass J.I."/>
            <person name="Rusch D."/>
            <person name="Podicherti R."/>
            <person name="Tsui H.-C.T."/>
            <person name="Winkler M.E."/>
        </authorList>
    </citation>
    <scope>NUCLEOTIDE SEQUENCE</scope>
</reference>
<dbReference type="InterPro" id="IPR036909">
    <property type="entry name" value="Cyt_c-like_dom_sf"/>
</dbReference>
<proteinExistence type="predicted"/>
<feature type="domain" description="Cytochrome C Planctomycete-type" evidence="1">
    <location>
        <begin position="56"/>
        <end position="108"/>
    </location>
</feature>
<accession>A0A382KTE6</accession>
<protein>
    <recommendedName>
        <fullName evidence="1">Cytochrome C Planctomycete-type domain-containing protein</fullName>
    </recommendedName>
</protein>
<dbReference type="AlphaFoldDB" id="A0A382KTE6"/>
<dbReference type="PANTHER" id="PTHR35889">
    <property type="entry name" value="CYCLOINULO-OLIGOSACCHARIDE FRUCTANOTRANSFERASE-RELATED"/>
    <property type="match status" value="1"/>
</dbReference>
<dbReference type="PANTHER" id="PTHR35889:SF3">
    <property type="entry name" value="F-BOX DOMAIN-CONTAINING PROTEIN"/>
    <property type="match status" value="1"/>
</dbReference>